<dbReference type="Gene3D" id="2.80.10.50">
    <property type="match status" value="1"/>
</dbReference>
<protein>
    <recommendedName>
        <fullName evidence="4">Phospholipase</fullName>
    </recommendedName>
</protein>
<dbReference type="InterPro" id="IPR006311">
    <property type="entry name" value="TAT_signal"/>
</dbReference>
<proteinExistence type="predicted"/>
<dbReference type="PROSITE" id="PS51318">
    <property type="entry name" value="TAT"/>
    <property type="match status" value="1"/>
</dbReference>
<dbReference type="InterPro" id="IPR017946">
    <property type="entry name" value="PLC-like_Pdiesterase_TIM-brl"/>
</dbReference>
<gene>
    <name evidence="2" type="ORF">GCM10010307_47860</name>
</gene>
<dbReference type="CDD" id="cd00161">
    <property type="entry name" value="beta-trefoil_Ricin-like"/>
    <property type="match status" value="1"/>
</dbReference>
<feature type="chain" id="PRO_5046497683" description="Phospholipase" evidence="1">
    <location>
        <begin position="31"/>
        <end position="463"/>
    </location>
</feature>
<evidence type="ECO:0000313" key="3">
    <source>
        <dbReference type="Proteomes" id="UP001500151"/>
    </source>
</evidence>
<name>A0ABP6DH50_9ACTN</name>
<dbReference type="SUPFAM" id="SSF51695">
    <property type="entry name" value="PLC-like phosphodiesterases"/>
    <property type="match status" value="1"/>
</dbReference>
<dbReference type="RefSeq" id="WP_344392738.1">
    <property type="nucleotide sequence ID" value="NZ_BAAASJ010000047.1"/>
</dbReference>
<dbReference type="PANTHER" id="PTHR13593">
    <property type="match status" value="1"/>
</dbReference>
<keyword evidence="3" id="KW-1185">Reference proteome</keyword>
<evidence type="ECO:0008006" key="4">
    <source>
        <dbReference type="Google" id="ProtNLM"/>
    </source>
</evidence>
<dbReference type="SUPFAM" id="SSF50370">
    <property type="entry name" value="Ricin B-like lectins"/>
    <property type="match status" value="1"/>
</dbReference>
<dbReference type="InterPro" id="IPR051057">
    <property type="entry name" value="PI-PLC_domain"/>
</dbReference>
<dbReference type="Pfam" id="PF26178">
    <property type="entry name" value="PI-PLC_cat"/>
    <property type="match status" value="1"/>
</dbReference>
<keyword evidence="1" id="KW-0732">Signal</keyword>
<dbReference type="InterPro" id="IPR035992">
    <property type="entry name" value="Ricin_B-like_lectins"/>
</dbReference>
<evidence type="ECO:0000313" key="2">
    <source>
        <dbReference type="EMBL" id="GAA2643818.1"/>
    </source>
</evidence>
<dbReference type="Proteomes" id="UP001500151">
    <property type="component" value="Unassembled WGS sequence"/>
</dbReference>
<feature type="signal peptide" evidence="1">
    <location>
        <begin position="1"/>
        <end position="30"/>
    </location>
</feature>
<dbReference type="CDD" id="cd08588">
    <property type="entry name" value="PI-PLCc_At5g67130_like"/>
    <property type="match status" value="1"/>
</dbReference>
<accession>A0ABP6DH50</accession>
<comment type="caution">
    <text evidence="2">The sequence shown here is derived from an EMBL/GenBank/DDBJ whole genome shotgun (WGS) entry which is preliminary data.</text>
</comment>
<evidence type="ECO:0000256" key="1">
    <source>
        <dbReference type="SAM" id="SignalP"/>
    </source>
</evidence>
<dbReference type="Gene3D" id="3.20.20.190">
    <property type="entry name" value="Phosphatidylinositol (PI) phosphodiesterase"/>
    <property type="match status" value="1"/>
</dbReference>
<dbReference type="EMBL" id="BAAASJ010000047">
    <property type="protein sequence ID" value="GAA2643818.1"/>
    <property type="molecule type" value="Genomic_DNA"/>
</dbReference>
<dbReference type="PANTHER" id="PTHR13593:SF140">
    <property type="entry name" value="PLC-LIKE PHOSPHODIESTERASE"/>
    <property type="match status" value="1"/>
</dbReference>
<sequence length="463" mass="49824">MLRNRRPLLAVTAAGAALATVFVAPSPASAAEVPGVGAYYVQSATTGLNAADGGGAVVQRNPRGNEDRQQWTLRPSGASYVLESTDTAGSCLGRSGDQARTVACASADAAWEVRPNGADQYTLKVPGAERYLTVGAKPPSGANYPAQLVVGPPVAGPAGGLANWYLTPVASPTAPMPAPDHRTLDQVTFLTSHNAYANGVDGGFAPPFVNLVPNQTRGINQQLTDGVRGFMLDIHQTPDGAILCHNSCTLVSSPVALWVDLQRMVDFLKQNRSQFITVFLEDYVDPGVLRSELARVNGLSDVLYRPDQTGVRAGGWPRMADLIAANDRLLIFSDHSRSSDQAAGLTRDTFGVMYQREWTVENYWSMGSGIGTSDWSCYSRWYDANTNIPLTRTAPPFRPLFVMNHFRDVPIAGTATTDNTKLTDRAQRFCQPAARKKPNFLAVDRYDLGSSSSAVATLNTYTY</sequence>
<reference evidence="3" key="1">
    <citation type="journal article" date="2019" name="Int. J. Syst. Evol. Microbiol.">
        <title>The Global Catalogue of Microorganisms (GCM) 10K type strain sequencing project: providing services to taxonomists for standard genome sequencing and annotation.</title>
        <authorList>
            <consortium name="The Broad Institute Genomics Platform"/>
            <consortium name="The Broad Institute Genome Sequencing Center for Infectious Disease"/>
            <person name="Wu L."/>
            <person name="Ma J."/>
        </authorList>
    </citation>
    <scope>NUCLEOTIDE SEQUENCE [LARGE SCALE GENOMIC DNA]</scope>
    <source>
        <strain evidence="3">JCM 4524</strain>
    </source>
</reference>
<organism evidence="2 3">
    <name type="scientific">Streptomyces vastus</name>
    <dbReference type="NCBI Taxonomy" id="285451"/>
    <lineage>
        <taxon>Bacteria</taxon>
        <taxon>Bacillati</taxon>
        <taxon>Actinomycetota</taxon>
        <taxon>Actinomycetes</taxon>
        <taxon>Kitasatosporales</taxon>
        <taxon>Streptomycetaceae</taxon>
        <taxon>Streptomyces</taxon>
    </lineage>
</organism>